<protein>
    <submittedName>
        <fullName evidence="2">Pollen-specific leucine-rich repeat extensin-like protein 4</fullName>
    </submittedName>
</protein>
<evidence type="ECO:0000313" key="2">
    <source>
        <dbReference type="EMBL" id="KAJ6821006.1"/>
    </source>
</evidence>
<dbReference type="EMBL" id="JANAVB010025196">
    <property type="protein sequence ID" value="KAJ6821006.1"/>
    <property type="molecule type" value="Genomic_DNA"/>
</dbReference>
<gene>
    <name evidence="2" type="ORF">M6B38_394760</name>
</gene>
<reference evidence="2" key="1">
    <citation type="journal article" date="2023" name="GigaByte">
        <title>Genome assembly of the bearded iris, Iris pallida Lam.</title>
        <authorList>
            <person name="Bruccoleri R.E."/>
            <person name="Oakeley E.J."/>
            <person name="Faust A.M.E."/>
            <person name="Altorfer M."/>
            <person name="Dessus-Babus S."/>
            <person name="Burckhardt D."/>
            <person name="Oertli M."/>
            <person name="Naumann U."/>
            <person name="Petersen F."/>
            <person name="Wong J."/>
        </authorList>
    </citation>
    <scope>NUCLEOTIDE SEQUENCE</scope>
    <source>
        <strain evidence="2">GSM-AAB239-AS_SAM_17_03QT</strain>
    </source>
</reference>
<organism evidence="2 3">
    <name type="scientific">Iris pallida</name>
    <name type="common">Sweet iris</name>
    <dbReference type="NCBI Taxonomy" id="29817"/>
    <lineage>
        <taxon>Eukaryota</taxon>
        <taxon>Viridiplantae</taxon>
        <taxon>Streptophyta</taxon>
        <taxon>Embryophyta</taxon>
        <taxon>Tracheophyta</taxon>
        <taxon>Spermatophyta</taxon>
        <taxon>Magnoliopsida</taxon>
        <taxon>Liliopsida</taxon>
        <taxon>Asparagales</taxon>
        <taxon>Iridaceae</taxon>
        <taxon>Iridoideae</taxon>
        <taxon>Irideae</taxon>
        <taxon>Iris</taxon>
    </lineage>
</organism>
<feature type="region of interest" description="Disordered" evidence="1">
    <location>
        <begin position="40"/>
        <end position="70"/>
    </location>
</feature>
<dbReference type="AlphaFoldDB" id="A0AAX6FX29"/>
<accession>A0AAX6FX29</accession>
<sequence length="70" mass="7710">MPRLNVADVHRIRLARRGCLGAHCGRLGEVLLRAAELRLGSNGDGKTGRSVNSGFADRGSDDERRLRRKL</sequence>
<reference evidence="2" key="2">
    <citation type="submission" date="2023-04" db="EMBL/GenBank/DDBJ databases">
        <authorList>
            <person name="Bruccoleri R.E."/>
            <person name="Oakeley E.J."/>
            <person name="Faust A.-M."/>
            <person name="Dessus-Babus S."/>
            <person name="Altorfer M."/>
            <person name="Burckhardt D."/>
            <person name="Oertli M."/>
            <person name="Naumann U."/>
            <person name="Petersen F."/>
            <person name="Wong J."/>
        </authorList>
    </citation>
    <scope>NUCLEOTIDE SEQUENCE</scope>
    <source>
        <strain evidence="2">GSM-AAB239-AS_SAM_17_03QT</strain>
        <tissue evidence="2">Leaf</tissue>
    </source>
</reference>
<proteinExistence type="predicted"/>
<evidence type="ECO:0000313" key="3">
    <source>
        <dbReference type="Proteomes" id="UP001140949"/>
    </source>
</evidence>
<dbReference type="Proteomes" id="UP001140949">
    <property type="component" value="Unassembled WGS sequence"/>
</dbReference>
<feature type="compositionally biased region" description="Basic and acidic residues" evidence="1">
    <location>
        <begin position="58"/>
        <end position="70"/>
    </location>
</feature>
<evidence type="ECO:0000256" key="1">
    <source>
        <dbReference type="SAM" id="MobiDB-lite"/>
    </source>
</evidence>
<comment type="caution">
    <text evidence="2">The sequence shown here is derived from an EMBL/GenBank/DDBJ whole genome shotgun (WGS) entry which is preliminary data.</text>
</comment>
<name>A0AAX6FX29_IRIPA</name>
<keyword evidence="3" id="KW-1185">Reference proteome</keyword>